<dbReference type="InterPro" id="IPR036663">
    <property type="entry name" value="Fumarylacetoacetase_C_sf"/>
</dbReference>
<dbReference type="GO" id="GO:0046872">
    <property type="term" value="F:metal ion binding"/>
    <property type="evidence" value="ECO:0007669"/>
    <property type="project" value="UniProtKB-KW"/>
</dbReference>
<dbReference type="OrthoDB" id="9805307at2"/>
<feature type="domain" description="Fumarylacetoacetase-like C-terminal" evidence="2">
    <location>
        <begin position="29"/>
        <end position="228"/>
    </location>
</feature>
<dbReference type="PANTHER" id="PTHR11820:SF90">
    <property type="entry name" value="FLUTATHIONE S-TRANSFERASE"/>
    <property type="match status" value="1"/>
</dbReference>
<organism evidence="3 4">
    <name type="scientific">Kinneretia aquatilis</name>
    <dbReference type="NCBI Taxonomy" id="2070761"/>
    <lineage>
        <taxon>Bacteria</taxon>
        <taxon>Pseudomonadati</taxon>
        <taxon>Pseudomonadota</taxon>
        <taxon>Betaproteobacteria</taxon>
        <taxon>Burkholderiales</taxon>
        <taxon>Sphaerotilaceae</taxon>
        <taxon>Roseateles</taxon>
    </lineage>
</organism>
<dbReference type="SUPFAM" id="SSF56529">
    <property type="entry name" value="FAH"/>
    <property type="match status" value="1"/>
</dbReference>
<dbReference type="AlphaFoldDB" id="A0A2N8L2A2"/>
<dbReference type="RefSeq" id="WP_102769719.1">
    <property type="nucleotide sequence ID" value="NZ_POSP01000003.1"/>
</dbReference>
<dbReference type="InterPro" id="IPR011234">
    <property type="entry name" value="Fumarylacetoacetase-like_C"/>
</dbReference>
<keyword evidence="1" id="KW-0479">Metal-binding</keyword>
<dbReference type="GO" id="GO:0018773">
    <property type="term" value="F:acetylpyruvate hydrolase activity"/>
    <property type="evidence" value="ECO:0007669"/>
    <property type="project" value="TreeGrafter"/>
</dbReference>
<evidence type="ECO:0000313" key="3">
    <source>
        <dbReference type="EMBL" id="PND39816.1"/>
    </source>
</evidence>
<evidence type="ECO:0000313" key="4">
    <source>
        <dbReference type="Proteomes" id="UP000235916"/>
    </source>
</evidence>
<dbReference type="Pfam" id="PF01557">
    <property type="entry name" value="FAA_hydrolase"/>
    <property type="match status" value="1"/>
</dbReference>
<accession>A0A2N8L2A2</accession>
<name>A0A2N8L2A2_9BURK</name>
<gene>
    <name evidence="3" type="ORF">C1O66_17455</name>
</gene>
<comment type="caution">
    <text evidence="3">The sequence shown here is derived from an EMBL/GenBank/DDBJ whole genome shotgun (WGS) entry which is preliminary data.</text>
</comment>
<proteinExistence type="predicted"/>
<evidence type="ECO:0000259" key="2">
    <source>
        <dbReference type="Pfam" id="PF01557"/>
    </source>
</evidence>
<evidence type="ECO:0000256" key="1">
    <source>
        <dbReference type="ARBA" id="ARBA00022723"/>
    </source>
</evidence>
<dbReference type="EMBL" id="POSP01000003">
    <property type="protein sequence ID" value="PND39816.1"/>
    <property type="molecule type" value="Genomic_DNA"/>
</dbReference>
<dbReference type="Gene3D" id="3.90.850.10">
    <property type="entry name" value="Fumarylacetoacetase-like, C-terminal domain"/>
    <property type="match status" value="1"/>
</dbReference>
<sequence>MSLNYIFPPAEQPSVAVRGSQARYAVSRIFCVGRNYAAHAREMGSDPDREPPFYFSKPASALVPSGSTVPYPPGTQNYHYEMELVIAIGAPVFKVTPEAARAAVWAYAAGLDMTRRDLQAEAKANGRPWDTAKGFEQSAVITELVRVSDTGVLQGGTISLAVNGVQKQRGDIADMIWSVPEIVANLSQYYHLQPGDLIYTGTPDGVGAVRPGDEISGHIDGLPPLSLRIGEPD</sequence>
<dbReference type="PANTHER" id="PTHR11820">
    <property type="entry name" value="ACYLPYRUVASE"/>
    <property type="match status" value="1"/>
</dbReference>
<dbReference type="Proteomes" id="UP000235916">
    <property type="component" value="Unassembled WGS sequence"/>
</dbReference>
<reference evidence="3 4" key="1">
    <citation type="submission" date="2018-01" db="EMBL/GenBank/DDBJ databases">
        <title>Draft genome sequence of Paucibacter aquatile CR182 isolated from freshwater of the Nakdong River.</title>
        <authorList>
            <person name="Choi A."/>
            <person name="Chung E.J."/>
        </authorList>
    </citation>
    <scope>NUCLEOTIDE SEQUENCE [LARGE SCALE GENOMIC DNA]</scope>
    <source>
        <strain evidence="3 4">CR182</strain>
    </source>
</reference>
<keyword evidence="4" id="KW-1185">Reference proteome</keyword>
<protein>
    <submittedName>
        <fullName evidence="3">Fumarylacetoacetase</fullName>
    </submittedName>
</protein>